<dbReference type="Gene3D" id="3.40.50.300">
    <property type="entry name" value="P-loop containing nucleotide triphosphate hydrolases"/>
    <property type="match status" value="1"/>
</dbReference>
<evidence type="ECO:0000313" key="1">
    <source>
        <dbReference type="EMBL" id="SVC20208.1"/>
    </source>
</evidence>
<proteinExistence type="predicted"/>
<organism evidence="1">
    <name type="scientific">marine metagenome</name>
    <dbReference type="NCBI Taxonomy" id="408172"/>
    <lineage>
        <taxon>unclassified sequences</taxon>
        <taxon>metagenomes</taxon>
        <taxon>ecological metagenomes</taxon>
    </lineage>
</organism>
<accession>A0A382K7B1</accession>
<dbReference type="InterPro" id="IPR027417">
    <property type="entry name" value="P-loop_NTPase"/>
</dbReference>
<gene>
    <name evidence="1" type="ORF">METZ01_LOCUS273062</name>
</gene>
<reference evidence="1" key="1">
    <citation type="submission" date="2018-05" db="EMBL/GenBank/DDBJ databases">
        <authorList>
            <person name="Lanie J.A."/>
            <person name="Ng W.-L."/>
            <person name="Kazmierczak K.M."/>
            <person name="Andrzejewski T.M."/>
            <person name="Davidsen T.M."/>
            <person name="Wayne K.J."/>
            <person name="Tettelin H."/>
            <person name="Glass J.I."/>
            <person name="Rusch D."/>
            <person name="Podicherti R."/>
            <person name="Tsui H.-C.T."/>
            <person name="Winkler M.E."/>
        </authorList>
    </citation>
    <scope>NUCLEOTIDE SEQUENCE</scope>
</reference>
<dbReference type="SUPFAM" id="SSF52540">
    <property type="entry name" value="P-loop containing nucleoside triphosphate hydrolases"/>
    <property type="match status" value="1"/>
</dbReference>
<evidence type="ECO:0008006" key="2">
    <source>
        <dbReference type="Google" id="ProtNLM"/>
    </source>
</evidence>
<protein>
    <recommendedName>
        <fullName evidence="2">Phosphotransferase</fullName>
    </recommendedName>
</protein>
<dbReference type="AlphaFoldDB" id="A0A382K7B1"/>
<name>A0A382K7B1_9ZZZZ</name>
<sequence length="179" mass="20147">MNNEQGVWIISGVPAAGKTTTAKSLAKIFDKAAVINRDDLQAQVISGSVWPDGKPTSEANLQIEMNVRNQCALANSYLSSGFTPVCEDVVSRDQLEIYQDLLDSKNIYLITLNPPYEVVIERDKYRKTQEQFNNPERYKLLYEFIKTACGYGLWFDNSQMTVGQSVKHILDNKDTCLIG</sequence>
<dbReference type="EMBL" id="UINC01078792">
    <property type="protein sequence ID" value="SVC20208.1"/>
    <property type="molecule type" value="Genomic_DNA"/>
</dbReference>